<organism evidence="1 2">
    <name type="scientific">Flavobacterium johnsoniae</name>
    <name type="common">Cytophaga johnsonae</name>
    <dbReference type="NCBI Taxonomy" id="986"/>
    <lineage>
        <taxon>Bacteria</taxon>
        <taxon>Pseudomonadati</taxon>
        <taxon>Bacteroidota</taxon>
        <taxon>Flavobacteriia</taxon>
        <taxon>Flavobacteriales</taxon>
        <taxon>Flavobacteriaceae</taxon>
        <taxon>Flavobacterium</taxon>
    </lineage>
</organism>
<name>A0A1M5IGS7_FLAJO</name>
<sequence length="127" mass="14391">MTRIQYTEELVCDNATQKSAIIIVEMPNWNENANGLMLAEINYIAKDAVTGAETIIPGKSKVITISIEKYNQMFLATDSLIPDNLSPFEKSQLRKKLCLLVYVQNDFLEGTEKCIFNTDPEKWEAVL</sequence>
<evidence type="ECO:0000313" key="1">
    <source>
        <dbReference type="EMBL" id="SHG27426.1"/>
    </source>
</evidence>
<accession>A0A1M5IGS7</accession>
<dbReference type="Proteomes" id="UP000184112">
    <property type="component" value="Unassembled WGS sequence"/>
</dbReference>
<gene>
    <name evidence="1" type="ORF">SAMN05444388_10292</name>
</gene>
<reference evidence="1 2" key="1">
    <citation type="submission" date="2016-11" db="EMBL/GenBank/DDBJ databases">
        <authorList>
            <person name="Jaros S."/>
            <person name="Januszkiewicz K."/>
            <person name="Wedrychowicz H."/>
        </authorList>
    </citation>
    <scope>NUCLEOTIDE SEQUENCE [LARGE SCALE GENOMIC DNA]</scope>
    <source>
        <strain evidence="1 2">DSM 6792</strain>
    </source>
</reference>
<dbReference type="AlphaFoldDB" id="A0A1M5IGS7"/>
<protein>
    <submittedName>
        <fullName evidence="1">Uncharacterized protein</fullName>
    </submittedName>
</protein>
<proteinExistence type="predicted"/>
<dbReference type="RefSeq" id="WP_073408400.1">
    <property type="nucleotide sequence ID" value="NZ_FQWH01000002.1"/>
</dbReference>
<evidence type="ECO:0000313" key="2">
    <source>
        <dbReference type="Proteomes" id="UP000184112"/>
    </source>
</evidence>
<dbReference type="EMBL" id="FQWH01000002">
    <property type="protein sequence ID" value="SHG27426.1"/>
    <property type="molecule type" value="Genomic_DNA"/>
</dbReference>